<dbReference type="Gene3D" id="2.60.120.260">
    <property type="entry name" value="Galactose-binding domain-like"/>
    <property type="match status" value="1"/>
</dbReference>
<dbReference type="RefSeq" id="WP_062164468.1">
    <property type="nucleotide sequence ID" value="NZ_AP014690.1"/>
</dbReference>
<dbReference type="SUPFAM" id="SSF49785">
    <property type="entry name" value="Galactose-binding domain-like"/>
    <property type="match status" value="1"/>
</dbReference>
<dbReference type="PROSITE" id="PS50022">
    <property type="entry name" value="FA58C_3"/>
    <property type="match status" value="1"/>
</dbReference>
<name>A0AAN4R415_9PROT</name>
<dbReference type="InterPro" id="IPR000421">
    <property type="entry name" value="FA58C"/>
</dbReference>
<dbReference type="EMBL" id="BJVS01000005">
    <property type="protein sequence ID" value="GEL53960.1"/>
    <property type="molecule type" value="Genomic_DNA"/>
</dbReference>
<feature type="domain" description="F5/8 type C" evidence="1">
    <location>
        <begin position="1"/>
        <end position="145"/>
    </location>
</feature>
<dbReference type="InterPro" id="IPR008979">
    <property type="entry name" value="Galactose-bd-like_sf"/>
</dbReference>
<accession>A0AAN4R415</accession>
<dbReference type="InterPro" id="IPR051941">
    <property type="entry name" value="BG_Antigen-Binding_Lectin"/>
</dbReference>
<gene>
    <name evidence="2" type="ORF">ABO01nite_19670</name>
</gene>
<protein>
    <recommendedName>
        <fullName evidence="1">F5/8 type C domain-containing protein</fullName>
    </recommendedName>
</protein>
<comment type="caution">
    <text evidence="2">The sequence shown here is derived from an EMBL/GenBank/DDBJ whole genome shotgun (WGS) entry which is preliminary data.</text>
</comment>
<evidence type="ECO:0000259" key="1">
    <source>
        <dbReference type="PROSITE" id="PS50022"/>
    </source>
</evidence>
<dbReference type="GeneID" id="78226329"/>
<dbReference type="Proteomes" id="UP000321287">
    <property type="component" value="Unassembled WGS sequence"/>
</dbReference>
<reference evidence="2 3" key="1">
    <citation type="submission" date="2019-07" db="EMBL/GenBank/DDBJ databases">
        <title>Whole genome shotgun sequence of Asaia bogorensis NBRC 16594.</title>
        <authorList>
            <person name="Hosoyama A."/>
            <person name="Uohara A."/>
            <person name="Ohji S."/>
            <person name="Ichikawa N."/>
        </authorList>
    </citation>
    <scope>NUCLEOTIDE SEQUENCE [LARGE SCALE GENOMIC DNA]</scope>
    <source>
        <strain evidence="2 3">NBRC 16594</strain>
    </source>
</reference>
<evidence type="ECO:0000313" key="3">
    <source>
        <dbReference type="Proteomes" id="UP000321287"/>
    </source>
</evidence>
<proteinExistence type="predicted"/>
<dbReference type="AlphaFoldDB" id="A0AAN4R415"/>
<sequence>MAEMIDLALGKPATQSSKHPDFVLPLEQIASEGVSPHDENSSFQTAAEWFPWWQVDLERPCLIDSVLLVNTDYWPVRNRMFTILVSLDGTSWEEVFSKTDHTIFGSTVNDAYRVVFPSVIYTRFVRVRLDNWDHLHLKSVQVFGREADPQDRPATIGTPTDSPPAKVVFATNYNEEDEFLAVYLENFLNFTDENCFLVVNFPAKRSIPPHPLLAHHRIHVFNGRVERKKWGGTLLLGHMESYGEALHVFSDLTHFCTCASNGLFIRQFDVSQAIRHLGSGSLAPVGMTRHYLIDVPLEEVPRGEAWVWDNLQEAEPFRRYLIDEADIPLMSINQIEGLFADRDEWNTLYQRIAVLRRCDGYFANPTQKTLALEEFLPVTFFRRFGKGQFTNICHMLWEPIRELTFPDLLEFAQKLPAHMCQVKWFSRNPDAIPTAALSHTWSRKLLSDLTGKLSSGQQHQRMLNRALCAHYNSALRALETYTPLTRGWRSDARWGRVQWIGSETIDDATNGVINGEAFFSGLPSTTHARGAAWIRATRPADGENHVHAVIAEDGARTTLSLDTVPAHANPGEHAWSEAWGVLFLSPLQGGRAEIFRVSLSRPFEFAHEQLLMNVRRSNGIGDEAWLPVLQEDEGDKRHFYFLRPDTHIGEIWLGIPMFHKTSIQLELSFGIVPV</sequence>
<keyword evidence="3" id="KW-1185">Reference proteome</keyword>
<dbReference type="PANTHER" id="PTHR45713">
    <property type="entry name" value="FTP DOMAIN-CONTAINING PROTEIN"/>
    <property type="match status" value="1"/>
</dbReference>
<dbReference type="KEGG" id="abg:Asbog_01270"/>
<dbReference type="Pfam" id="PF22633">
    <property type="entry name" value="F5_F8_type_C_2"/>
    <property type="match status" value="1"/>
</dbReference>
<dbReference type="PANTHER" id="PTHR45713:SF6">
    <property type="entry name" value="F5_8 TYPE C DOMAIN-CONTAINING PROTEIN"/>
    <property type="match status" value="1"/>
</dbReference>
<evidence type="ECO:0000313" key="2">
    <source>
        <dbReference type="EMBL" id="GEL53960.1"/>
    </source>
</evidence>
<organism evidence="2 3">
    <name type="scientific">Asaia bogorensis NBRC 16594</name>
    <dbReference type="NCBI Taxonomy" id="1231624"/>
    <lineage>
        <taxon>Bacteria</taxon>
        <taxon>Pseudomonadati</taxon>
        <taxon>Pseudomonadota</taxon>
        <taxon>Alphaproteobacteria</taxon>
        <taxon>Acetobacterales</taxon>
        <taxon>Acetobacteraceae</taxon>
        <taxon>Asaia</taxon>
    </lineage>
</organism>